<dbReference type="EMBL" id="BAOS01000005">
    <property type="protein sequence ID" value="GAX59921.1"/>
    <property type="molecule type" value="Genomic_DNA"/>
</dbReference>
<keyword evidence="4" id="KW-1185">Reference proteome</keyword>
<comment type="function">
    <text evidence="2">Antitoxin component of a type II toxin-antitoxin (TA) system.</text>
</comment>
<name>A0A286TVQ5_9BACT</name>
<comment type="caution">
    <text evidence="3">The sequence shown here is derived from an EMBL/GenBank/DDBJ whole genome shotgun (WGS) entry which is preliminary data.</text>
</comment>
<dbReference type="RefSeq" id="WP_096893061.1">
    <property type="nucleotide sequence ID" value="NZ_BAOS01000005.1"/>
</dbReference>
<accession>A0A286TVQ5</accession>
<dbReference type="Gene3D" id="3.40.1620.10">
    <property type="entry name" value="YefM-like domain"/>
    <property type="match status" value="1"/>
</dbReference>
<evidence type="ECO:0000313" key="4">
    <source>
        <dbReference type="Proteomes" id="UP000218542"/>
    </source>
</evidence>
<organism evidence="3 4">
    <name type="scientific">Candidatus Scalindua japonica</name>
    <dbReference type="NCBI Taxonomy" id="1284222"/>
    <lineage>
        <taxon>Bacteria</taxon>
        <taxon>Pseudomonadati</taxon>
        <taxon>Planctomycetota</taxon>
        <taxon>Candidatus Brocadiia</taxon>
        <taxon>Candidatus Brocadiales</taxon>
        <taxon>Candidatus Scalinduaceae</taxon>
        <taxon>Candidatus Scalindua</taxon>
    </lineage>
</organism>
<dbReference type="Pfam" id="PF02604">
    <property type="entry name" value="PhdYeFM_antitox"/>
    <property type="match status" value="1"/>
</dbReference>
<protein>
    <recommendedName>
        <fullName evidence="2">Antitoxin</fullName>
    </recommendedName>
</protein>
<dbReference type="SUPFAM" id="SSF143120">
    <property type="entry name" value="YefM-like"/>
    <property type="match status" value="1"/>
</dbReference>
<dbReference type="NCBIfam" id="TIGR01552">
    <property type="entry name" value="phd_fam"/>
    <property type="match status" value="1"/>
</dbReference>
<evidence type="ECO:0000256" key="1">
    <source>
        <dbReference type="ARBA" id="ARBA00009981"/>
    </source>
</evidence>
<evidence type="ECO:0000256" key="2">
    <source>
        <dbReference type="RuleBase" id="RU362080"/>
    </source>
</evidence>
<gene>
    <name evidence="3" type="ORF">SCALIN_C05_0006</name>
</gene>
<dbReference type="OrthoDB" id="1551231at2"/>
<dbReference type="AlphaFoldDB" id="A0A286TVQ5"/>
<dbReference type="InterPro" id="IPR036165">
    <property type="entry name" value="YefM-like_sf"/>
</dbReference>
<dbReference type="InterPro" id="IPR006442">
    <property type="entry name" value="Antitoxin_Phd/YefM"/>
</dbReference>
<sequence>MKTVTPTELRTNIYKIFDEIARSGVPVEINRKGKKLKIVPVEKQDKISKLKRRPDFIKGNPGDLVNIHWDKEVNLDLP</sequence>
<dbReference type="Proteomes" id="UP000218542">
    <property type="component" value="Unassembled WGS sequence"/>
</dbReference>
<comment type="similarity">
    <text evidence="1 2">Belongs to the phD/YefM antitoxin family.</text>
</comment>
<proteinExistence type="inferred from homology"/>
<reference evidence="4" key="1">
    <citation type="journal article" date="2017" name="Environ. Microbiol. Rep.">
        <title>Genetic Diversity of Marine Anaerobic Ammonium-Oxidizing Bacteria as Revealed by Genomic and Proteomic Analyses of 'Candidatus Scalindua japonica'.</title>
        <authorList>
            <person name="Oshiki M."/>
            <person name="Mizuto K."/>
            <person name="Kimura Z."/>
            <person name="Kindaichi T."/>
            <person name="Satoh H."/>
            <person name="Okabe S."/>
        </authorList>
    </citation>
    <scope>NUCLEOTIDE SEQUENCE [LARGE SCALE GENOMIC DNA]</scope>
    <source>
        <strain evidence="4">husup-a2</strain>
    </source>
</reference>
<evidence type="ECO:0000313" key="3">
    <source>
        <dbReference type="EMBL" id="GAX59921.1"/>
    </source>
</evidence>